<organism evidence="1 2">
    <name type="scientific">Eubacterium ramulus ATCC 29099</name>
    <dbReference type="NCBI Taxonomy" id="1256908"/>
    <lineage>
        <taxon>Bacteria</taxon>
        <taxon>Bacillati</taxon>
        <taxon>Bacillota</taxon>
        <taxon>Clostridia</taxon>
        <taxon>Eubacteriales</taxon>
        <taxon>Eubacteriaceae</taxon>
        <taxon>Eubacterium</taxon>
    </lineage>
</organism>
<accession>U2PIC9</accession>
<dbReference type="Proteomes" id="UP000016608">
    <property type="component" value="Unassembled WGS sequence"/>
</dbReference>
<keyword evidence="2" id="KW-1185">Reference proteome</keyword>
<dbReference type="AlphaFoldDB" id="U2PIC9"/>
<protein>
    <submittedName>
        <fullName evidence="1">Uncharacterized protein</fullName>
    </submittedName>
</protein>
<evidence type="ECO:0000313" key="1">
    <source>
        <dbReference type="EMBL" id="ERK43484.1"/>
    </source>
</evidence>
<evidence type="ECO:0000313" key="2">
    <source>
        <dbReference type="Proteomes" id="UP000016608"/>
    </source>
</evidence>
<sequence>MSFAVRLKTSDIIPRPVRKVKYFFYFFTFFISTEAKSVFSLDE</sequence>
<dbReference type="HOGENOM" id="CLU_3233788_0_0_9"/>
<name>U2PIC9_EUBRA</name>
<dbReference type="EMBL" id="AWVJ01000146">
    <property type="protein sequence ID" value="ERK43484.1"/>
    <property type="molecule type" value="Genomic_DNA"/>
</dbReference>
<reference evidence="1 2" key="1">
    <citation type="submission" date="2013-06" db="EMBL/GenBank/DDBJ databases">
        <authorList>
            <person name="Weinstock G."/>
            <person name="Sodergren E."/>
            <person name="Lobos E.A."/>
            <person name="Fulton L."/>
            <person name="Fulton R."/>
            <person name="Courtney L."/>
            <person name="Fronick C."/>
            <person name="O'Laughlin M."/>
            <person name="Godfrey J."/>
            <person name="Wilson R.M."/>
            <person name="Miner T."/>
            <person name="Farmer C."/>
            <person name="Delehaunty K."/>
            <person name="Cordes M."/>
            <person name="Minx P."/>
            <person name="Tomlinson C."/>
            <person name="Chen J."/>
            <person name="Wollam A."/>
            <person name="Pepin K.H."/>
            <person name="Bhonagiri V."/>
            <person name="Zhang X."/>
            <person name="Warren W."/>
            <person name="Mitreva M."/>
            <person name="Mardis E.R."/>
            <person name="Wilson R.K."/>
        </authorList>
    </citation>
    <scope>NUCLEOTIDE SEQUENCE [LARGE SCALE GENOMIC DNA]</scope>
    <source>
        <strain evidence="1 2">ATCC 29099</strain>
    </source>
</reference>
<comment type="caution">
    <text evidence="1">The sequence shown here is derived from an EMBL/GenBank/DDBJ whole genome shotgun (WGS) entry which is preliminary data.</text>
</comment>
<gene>
    <name evidence="1" type="ORF">HMPREF0373_02424</name>
</gene>
<proteinExistence type="predicted"/>